<organism evidence="1 2">
    <name type="scientific">Candidatus Gemmiger excrementipullorum</name>
    <dbReference type="NCBI Taxonomy" id="2838610"/>
    <lineage>
        <taxon>Bacteria</taxon>
        <taxon>Bacillati</taxon>
        <taxon>Bacillota</taxon>
        <taxon>Clostridia</taxon>
        <taxon>Eubacteriales</taxon>
        <taxon>Gemmiger</taxon>
    </lineage>
</organism>
<sequence>MEGAGQNYLAIYQRDFSELEGLQKADRVTYALRRTQSALCFHARRRTSAQDITCSLCGLDEAFAGRLLCYLYENAVAPEQVPEIVRDLCGAAV</sequence>
<dbReference type="EMBL" id="DXEI01000125">
    <property type="protein sequence ID" value="HIX95444.1"/>
    <property type="molecule type" value="Genomic_DNA"/>
</dbReference>
<protein>
    <submittedName>
        <fullName evidence="1">Uncharacterized protein</fullName>
    </submittedName>
</protein>
<reference evidence="1" key="2">
    <citation type="submission" date="2021-04" db="EMBL/GenBank/DDBJ databases">
        <authorList>
            <person name="Gilroy R."/>
        </authorList>
    </citation>
    <scope>NUCLEOTIDE SEQUENCE</scope>
    <source>
        <strain evidence="1">ChiHecec2B26-7398</strain>
    </source>
</reference>
<evidence type="ECO:0000313" key="2">
    <source>
        <dbReference type="Proteomes" id="UP000886751"/>
    </source>
</evidence>
<accession>A0A9D1Y1U1</accession>
<name>A0A9D1Y1U1_9FIRM</name>
<gene>
    <name evidence="1" type="ORF">H9846_08305</name>
</gene>
<dbReference type="AlphaFoldDB" id="A0A9D1Y1U1"/>
<comment type="caution">
    <text evidence="1">The sequence shown here is derived from an EMBL/GenBank/DDBJ whole genome shotgun (WGS) entry which is preliminary data.</text>
</comment>
<reference evidence="1" key="1">
    <citation type="journal article" date="2021" name="PeerJ">
        <title>Extensive microbial diversity within the chicken gut microbiome revealed by metagenomics and culture.</title>
        <authorList>
            <person name="Gilroy R."/>
            <person name="Ravi A."/>
            <person name="Getino M."/>
            <person name="Pursley I."/>
            <person name="Horton D.L."/>
            <person name="Alikhan N.F."/>
            <person name="Baker D."/>
            <person name="Gharbi K."/>
            <person name="Hall N."/>
            <person name="Watson M."/>
            <person name="Adriaenssens E.M."/>
            <person name="Foster-Nyarko E."/>
            <person name="Jarju S."/>
            <person name="Secka A."/>
            <person name="Antonio M."/>
            <person name="Oren A."/>
            <person name="Chaudhuri R.R."/>
            <person name="La Ragione R."/>
            <person name="Hildebrand F."/>
            <person name="Pallen M.J."/>
        </authorList>
    </citation>
    <scope>NUCLEOTIDE SEQUENCE</scope>
    <source>
        <strain evidence="1">ChiHecec2B26-7398</strain>
    </source>
</reference>
<proteinExistence type="predicted"/>
<evidence type="ECO:0000313" key="1">
    <source>
        <dbReference type="EMBL" id="HIX95444.1"/>
    </source>
</evidence>
<dbReference type="Proteomes" id="UP000886751">
    <property type="component" value="Unassembled WGS sequence"/>
</dbReference>